<comment type="caution">
    <text evidence="13">The sequence shown here is derived from an EMBL/GenBank/DDBJ whole genome shotgun (WGS) entry which is preliminary data.</text>
</comment>
<evidence type="ECO:0000256" key="7">
    <source>
        <dbReference type="ARBA" id="ARBA00023211"/>
    </source>
</evidence>
<name>A0A229NTF4_9BACL</name>
<dbReference type="PIRSF" id="PIRSF036979">
    <property type="entry name" value="Arginase"/>
    <property type="match status" value="1"/>
</dbReference>
<keyword evidence="7 10" id="KW-0464">Manganese</keyword>
<keyword evidence="6 12" id="KW-0378">Hydrolase</keyword>
<feature type="binding site" evidence="10">
    <location>
        <position position="138"/>
    </location>
    <ligand>
        <name>Mn(2+)</name>
        <dbReference type="ChEBI" id="CHEBI:29035"/>
        <label>1</label>
    </ligand>
</feature>
<gene>
    <name evidence="13" type="primary">rocF</name>
    <name evidence="13" type="ORF">CGZ75_23780</name>
</gene>
<keyword evidence="4 12" id="KW-0056">Arginine metabolism</keyword>
<comment type="cofactor">
    <cofactor evidence="10 12">
        <name>Mn(2+)</name>
        <dbReference type="ChEBI" id="CHEBI:29035"/>
    </cofactor>
    <text evidence="10 12">Binds 2 manganese ions per subunit.</text>
</comment>
<evidence type="ECO:0000256" key="5">
    <source>
        <dbReference type="ARBA" id="ARBA00022723"/>
    </source>
</evidence>
<evidence type="ECO:0000256" key="8">
    <source>
        <dbReference type="ARBA" id="ARBA00047391"/>
    </source>
</evidence>
<keyword evidence="14" id="KW-1185">Reference proteome</keyword>
<dbReference type="CDD" id="cd09989">
    <property type="entry name" value="Arginase"/>
    <property type="match status" value="1"/>
</dbReference>
<dbReference type="PANTHER" id="PTHR43782">
    <property type="entry name" value="ARGINASE"/>
    <property type="match status" value="1"/>
</dbReference>
<dbReference type="RefSeq" id="WP_089526912.1">
    <property type="nucleotide sequence ID" value="NZ_NMUQ01000004.1"/>
</dbReference>
<comment type="similarity">
    <text evidence="11 12">Belongs to the arginase family.</text>
</comment>
<comment type="pathway">
    <text evidence="1">Nitrogen metabolism; urea cycle; L-ornithine and urea from L-arginine: step 1/1.</text>
</comment>
<dbReference type="Gene3D" id="3.40.800.10">
    <property type="entry name" value="Ureohydrolase domain"/>
    <property type="match status" value="1"/>
</dbReference>
<dbReference type="OrthoDB" id="9789727at2"/>
<reference evidence="13 14" key="1">
    <citation type="submission" date="2017-07" db="EMBL/GenBank/DDBJ databases">
        <title>Paenibacillus herberti R33 genome sequencing and assembly.</title>
        <authorList>
            <person name="Su W."/>
        </authorList>
    </citation>
    <scope>NUCLEOTIDE SEQUENCE [LARGE SCALE GENOMIC DNA]</scope>
    <source>
        <strain evidence="13 14">R33</strain>
    </source>
</reference>
<dbReference type="InterPro" id="IPR014033">
    <property type="entry name" value="Arginase"/>
</dbReference>
<dbReference type="GO" id="GO:0006525">
    <property type="term" value="P:arginine metabolic process"/>
    <property type="evidence" value="ECO:0007669"/>
    <property type="project" value="UniProtKB-KW"/>
</dbReference>
<evidence type="ECO:0000313" key="13">
    <source>
        <dbReference type="EMBL" id="OXM13183.1"/>
    </source>
</evidence>
<dbReference type="PRINTS" id="PR00116">
    <property type="entry name" value="ARGINASE"/>
</dbReference>
<feature type="binding site" evidence="10">
    <location>
        <position position="240"/>
    </location>
    <ligand>
        <name>Mn(2+)</name>
        <dbReference type="ChEBI" id="CHEBI:29035"/>
        <label>1</label>
    </ligand>
</feature>
<keyword evidence="5 10" id="KW-0479">Metal-binding</keyword>
<dbReference type="InterPro" id="IPR023696">
    <property type="entry name" value="Ureohydrolase_dom_sf"/>
</dbReference>
<evidence type="ECO:0000256" key="12">
    <source>
        <dbReference type="RuleBase" id="RU361159"/>
    </source>
</evidence>
<dbReference type="GO" id="GO:0005737">
    <property type="term" value="C:cytoplasm"/>
    <property type="evidence" value="ECO:0007669"/>
    <property type="project" value="TreeGrafter"/>
</dbReference>
<comment type="catalytic activity">
    <reaction evidence="8 12">
        <text>L-arginine + H2O = urea + L-ornithine</text>
        <dbReference type="Rhea" id="RHEA:20569"/>
        <dbReference type="ChEBI" id="CHEBI:15377"/>
        <dbReference type="ChEBI" id="CHEBI:16199"/>
        <dbReference type="ChEBI" id="CHEBI:32682"/>
        <dbReference type="ChEBI" id="CHEBI:46911"/>
        <dbReference type="EC" id="3.5.3.1"/>
    </reaction>
</comment>
<evidence type="ECO:0000313" key="14">
    <source>
        <dbReference type="Proteomes" id="UP000215145"/>
    </source>
</evidence>
<evidence type="ECO:0000256" key="6">
    <source>
        <dbReference type="ARBA" id="ARBA00022801"/>
    </source>
</evidence>
<feature type="binding site" evidence="10">
    <location>
        <position position="242"/>
    </location>
    <ligand>
        <name>Mn(2+)</name>
        <dbReference type="ChEBI" id="CHEBI:29035"/>
        <label>1</label>
    </ligand>
</feature>
<evidence type="ECO:0000256" key="9">
    <source>
        <dbReference type="NCBIfam" id="TIGR01229"/>
    </source>
</evidence>
<accession>A0A229NTF4</accession>
<organism evidence="13 14">
    <name type="scientific">Paenibacillus herberti</name>
    <dbReference type="NCBI Taxonomy" id="1619309"/>
    <lineage>
        <taxon>Bacteria</taxon>
        <taxon>Bacillati</taxon>
        <taxon>Bacillota</taxon>
        <taxon>Bacilli</taxon>
        <taxon>Bacillales</taxon>
        <taxon>Paenibacillaceae</taxon>
        <taxon>Paenibacillus</taxon>
    </lineage>
</organism>
<dbReference type="SUPFAM" id="SSF52768">
    <property type="entry name" value="Arginase/deacetylase"/>
    <property type="match status" value="1"/>
</dbReference>
<feature type="binding site" evidence="10">
    <location>
        <position position="136"/>
    </location>
    <ligand>
        <name>Mn(2+)</name>
        <dbReference type="ChEBI" id="CHEBI:29035"/>
        <label>1</label>
    </ligand>
</feature>
<feature type="binding site" evidence="10">
    <location>
        <position position="140"/>
    </location>
    <ligand>
        <name>Mn(2+)</name>
        <dbReference type="ChEBI" id="CHEBI:29035"/>
        <label>1</label>
    </ligand>
</feature>
<evidence type="ECO:0000256" key="1">
    <source>
        <dbReference type="ARBA" id="ARBA00005098"/>
    </source>
</evidence>
<evidence type="ECO:0000256" key="3">
    <source>
        <dbReference type="ARBA" id="ARBA00018123"/>
    </source>
</evidence>
<dbReference type="GO" id="GO:0030145">
    <property type="term" value="F:manganese ion binding"/>
    <property type="evidence" value="ECO:0007669"/>
    <property type="project" value="TreeGrafter"/>
</dbReference>
<sequence length="313" mass="33407">MFSQAESYTSRPDAAKKIQLIHAPFWLGGGRAGAELGPESIIEAGMKRQLKNMGLELAGETVVDVPRLAAEPAPAMAKMKYLQEVKEMASLLGEQVYRTVGAGLFPLIMGGDHSIAIGTLAGLTGHYGNLGLIWFDAHGDLNTEETTPSGNIHGMSLAAAVGRGSFTLKDIAGSGPYIRKENVVIIGARELDLGEQEYIRAEGITCFTMHEIDRMGIHAVMEQAIAIAGRGTDGVHVSFDLDCLDPLEACGVGTPVPGGLNYREAHYAMELLAETGLVTSMELVEVNPLLDQNRRTARLAVELAASLLGKRIL</sequence>
<evidence type="ECO:0000256" key="11">
    <source>
        <dbReference type="PROSITE-ProRule" id="PRU00742"/>
    </source>
</evidence>
<dbReference type="NCBIfam" id="TIGR01229">
    <property type="entry name" value="rocF_arginase"/>
    <property type="match status" value="1"/>
</dbReference>
<dbReference type="InterPro" id="IPR006035">
    <property type="entry name" value="Ureohydrolase"/>
</dbReference>
<dbReference type="Proteomes" id="UP000215145">
    <property type="component" value="Unassembled WGS sequence"/>
</dbReference>
<evidence type="ECO:0000256" key="10">
    <source>
        <dbReference type="PIRSR" id="PIRSR036979-1"/>
    </source>
</evidence>
<dbReference type="EMBL" id="NMUQ01000004">
    <property type="protein sequence ID" value="OXM13183.1"/>
    <property type="molecule type" value="Genomic_DNA"/>
</dbReference>
<protein>
    <recommendedName>
        <fullName evidence="3 9">Arginase</fullName>
        <ecNumber evidence="2 9">3.5.3.1</ecNumber>
    </recommendedName>
</protein>
<dbReference type="PANTHER" id="PTHR43782:SF3">
    <property type="entry name" value="ARGINASE"/>
    <property type="match status" value="1"/>
</dbReference>
<feature type="binding site" evidence="10">
    <location>
        <position position="113"/>
    </location>
    <ligand>
        <name>Mn(2+)</name>
        <dbReference type="ChEBI" id="CHEBI:29035"/>
        <label>1</label>
    </ligand>
</feature>
<dbReference type="EC" id="3.5.3.1" evidence="2 9"/>
<dbReference type="PROSITE" id="PS51409">
    <property type="entry name" value="ARGINASE_2"/>
    <property type="match status" value="1"/>
</dbReference>
<proteinExistence type="inferred from homology"/>
<evidence type="ECO:0000256" key="4">
    <source>
        <dbReference type="ARBA" id="ARBA00022503"/>
    </source>
</evidence>
<dbReference type="Pfam" id="PF00491">
    <property type="entry name" value="Arginase"/>
    <property type="match status" value="1"/>
</dbReference>
<dbReference type="AlphaFoldDB" id="A0A229NTF4"/>
<dbReference type="FunFam" id="3.40.800.10:FF:000012">
    <property type="entry name" value="Arginase"/>
    <property type="match status" value="1"/>
</dbReference>
<dbReference type="GO" id="GO:0004053">
    <property type="term" value="F:arginase activity"/>
    <property type="evidence" value="ECO:0007669"/>
    <property type="project" value="UniProtKB-UniRule"/>
</dbReference>
<evidence type="ECO:0000256" key="2">
    <source>
        <dbReference type="ARBA" id="ARBA00012168"/>
    </source>
</evidence>